<keyword evidence="2" id="KW-0378">Hydrolase</keyword>
<dbReference type="SUPFAM" id="SSF56300">
    <property type="entry name" value="Metallo-dependent phosphatases"/>
    <property type="match status" value="1"/>
</dbReference>
<organism evidence="2 3">
    <name type="scientific">Crateriforma conspicua</name>
    <dbReference type="NCBI Taxonomy" id="2527996"/>
    <lineage>
        <taxon>Bacteria</taxon>
        <taxon>Pseudomonadati</taxon>
        <taxon>Planctomycetota</taxon>
        <taxon>Planctomycetia</taxon>
        <taxon>Planctomycetales</taxon>
        <taxon>Planctomycetaceae</taxon>
        <taxon>Crateriforma</taxon>
    </lineage>
</organism>
<dbReference type="Proteomes" id="UP000317238">
    <property type="component" value="Unassembled WGS sequence"/>
</dbReference>
<dbReference type="Pfam" id="PF00149">
    <property type="entry name" value="Metallophos"/>
    <property type="match status" value="1"/>
</dbReference>
<feature type="domain" description="Calcineurin-like phosphoesterase" evidence="1">
    <location>
        <begin position="5"/>
        <end position="144"/>
    </location>
</feature>
<name>A0A5C5Y368_9PLAN</name>
<evidence type="ECO:0000313" key="3">
    <source>
        <dbReference type="Proteomes" id="UP000317238"/>
    </source>
</evidence>
<protein>
    <submittedName>
        <fullName evidence="2">Bis(5'-nucleosyl)-tetraphosphatase PrpE [asymmetrical]</fullName>
        <ecNumber evidence="2">3.6.1.17</ecNumber>
    </submittedName>
</protein>
<dbReference type="GO" id="GO:0016791">
    <property type="term" value="F:phosphatase activity"/>
    <property type="evidence" value="ECO:0007669"/>
    <property type="project" value="TreeGrafter"/>
</dbReference>
<proteinExistence type="predicted"/>
<dbReference type="EMBL" id="SJPL01000001">
    <property type="protein sequence ID" value="TWT69378.1"/>
    <property type="molecule type" value="Genomic_DNA"/>
</dbReference>
<evidence type="ECO:0000259" key="1">
    <source>
        <dbReference type="Pfam" id="PF00149"/>
    </source>
</evidence>
<dbReference type="PANTHER" id="PTHR42850">
    <property type="entry name" value="METALLOPHOSPHOESTERASE"/>
    <property type="match status" value="1"/>
</dbReference>
<comment type="caution">
    <text evidence="2">The sequence shown here is derived from an EMBL/GenBank/DDBJ whole genome shotgun (WGS) entry which is preliminary data.</text>
</comment>
<dbReference type="AlphaFoldDB" id="A0A5C5Y368"/>
<dbReference type="GO" id="GO:0004081">
    <property type="term" value="F:bis(5'-nucleosyl)-tetraphosphatase (asymmetrical) activity"/>
    <property type="evidence" value="ECO:0007669"/>
    <property type="project" value="UniProtKB-EC"/>
</dbReference>
<accession>A0A5C5Y368</accession>
<reference evidence="2 3" key="1">
    <citation type="submission" date="2019-02" db="EMBL/GenBank/DDBJ databases">
        <title>Deep-cultivation of Planctomycetes and their phenomic and genomic characterization uncovers novel biology.</title>
        <authorList>
            <person name="Wiegand S."/>
            <person name="Jogler M."/>
            <person name="Boedeker C."/>
            <person name="Pinto D."/>
            <person name="Vollmers J."/>
            <person name="Rivas-Marin E."/>
            <person name="Kohn T."/>
            <person name="Peeters S.H."/>
            <person name="Heuer A."/>
            <person name="Rast P."/>
            <person name="Oberbeckmann S."/>
            <person name="Bunk B."/>
            <person name="Jeske O."/>
            <person name="Meyerdierks A."/>
            <person name="Storesund J.E."/>
            <person name="Kallscheuer N."/>
            <person name="Luecker S."/>
            <person name="Lage O.M."/>
            <person name="Pohl T."/>
            <person name="Merkel B.J."/>
            <person name="Hornburger P."/>
            <person name="Mueller R.-W."/>
            <person name="Bruemmer F."/>
            <person name="Labrenz M."/>
            <person name="Spormann A.M."/>
            <person name="Op Den Camp H."/>
            <person name="Overmann J."/>
            <person name="Amann R."/>
            <person name="Jetten M.S.M."/>
            <person name="Mascher T."/>
            <person name="Medema M.H."/>
            <person name="Devos D.P."/>
            <person name="Kaster A.-K."/>
            <person name="Ovreas L."/>
            <person name="Rohde M."/>
            <person name="Galperin M.Y."/>
            <person name="Jogler C."/>
        </authorList>
    </citation>
    <scope>NUCLEOTIDE SEQUENCE [LARGE SCALE GENOMIC DNA]</scope>
    <source>
        <strain evidence="2 3">Pan14r</strain>
    </source>
</reference>
<dbReference type="Gene3D" id="3.60.21.10">
    <property type="match status" value="1"/>
</dbReference>
<gene>
    <name evidence="2" type="primary">prpE</name>
    <name evidence="2" type="ORF">Pan14r_16640</name>
</gene>
<dbReference type="InterPro" id="IPR004843">
    <property type="entry name" value="Calcineurin-like_PHP"/>
</dbReference>
<dbReference type="InterPro" id="IPR029052">
    <property type="entry name" value="Metallo-depent_PP-like"/>
</dbReference>
<keyword evidence="3" id="KW-1185">Reference proteome</keyword>
<dbReference type="OrthoDB" id="9779903at2"/>
<sequence>MSKHFDIIGDIHGHADALRRLLTELGYHRHGDGFRHRDRTVLFVGDFIDRGPAIADVLRIVRATIDAGDGLAVMGNHEFNAIAFHTCIPGTNNRWFRERSSKNCHQHKSTLDQLSANELSDAVAWFSTLPVAIEIDGVRVVHAAWQASQIEIIRHSLQTFGRFTVEFLSEAMRPSRDLHAAIENVLKGPELALPAGRHIVDKSGQKRNTVRVKWYETFTGQTCRDFHLGSDDVPDVTIDSADVHCPFGYPPDAAPVFMGHYWLTGTPNPLASNVACTDYSVAKGGKLVAYRWDGESELSSKKFCWVSS</sequence>
<dbReference type="InterPro" id="IPR050126">
    <property type="entry name" value="Ap4A_hydrolase"/>
</dbReference>
<dbReference type="PANTHER" id="PTHR42850:SF7">
    <property type="entry name" value="BIS(5'-NUCLEOSYL)-TETRAPHOSPHATASE PRPE [ASYMMETRICAL]"/>
    <property type="match status" value="1"/>
</dbReference>
<dbReference type="EC" id="3.6.1.17" evidence="2"/>
<evidence type="ECO:0000313" key="2">
    <source>
        <dbReference type="EMBL" id="TWT69378.1"/>
    </source>
</evidence>
<dbReference type="GO" id="GO:0005737">
    <property type="term" value="C:cytoplasm"/>
    <property type="evidence" value="ECO:0007669"/>
    <property type="project" value="TreeGrafter"/>
</dbReference>
<dbReference type="RefSeq" id="WP_146438833.1">
    <property type="nucleotide sequence ID" value="NZ_SJPL01000001.1"/>
</dbReference>